<sequence>MKNAQIEKIINEKLEVIWEKPSLKNSMVLHLDTYLQILNLINSNNKELKSKIEQLIDKSYRSQLKTMK</sequence>
<gene>
    <name evidence="1" type="ORF">SAMN04489868_10515</name>
</gene>
<evidence type="ECO:0000313" key="2">
    <source>
        <dbReference type="Proteomes" id="UP000198668"/>
    </source>
</evidence>
<proteinExistence type="predicted"/>
<organism evidence="1 2">
    <name type="scientific">Pisciglobus halotolerans</name>
    <dbReference type="NCBI Taxonomy" id="745365"/>
    <lineage>
        <taxon>Bacteria</taxon>
        <taxon>Bacillati</taxon>
        <taxon>Bacillota</taxon>
        <taxon>Bacilli</taxon>
        <taxon>Lactobacillales</taxon>
        <taxon>Carnobacteriaceae</taxon>
    </lineage>
</organism>
<dbReference type="RefSeq" id="WP_092091328.1">
    <property type="nucleotide sequence ID" value="NZ_FOQE01000005.1"/>
</dbReference>
<dbReference type="Proteomes" id="UP000198668">
    <property type="component" value="Unassembled WGS sequence"/>
</dbReference>
<reference evidence="1 2" key="1">
    <citation type="submission" date="2016-10" db="EMBL/GenBank/DDBJ databases">
        <authorList>
            <person name="de Groot N.N."/>
        </authorList>
    </citation>
    <scope>NUCLEOTIDE SEQUENCE [LARGE SCALE GENOMIC DNA]</scope>
    <source>
        <strain evidence="1 2">DSM 27630</strain>
    </source>
</reference>
<dbReference type="EMBL" id="FOQE01000005">
    <property type="protein sequence ID" value="SFH59157.1"/>
    <property type="molecule type" value="Genomic_DNA"/>
</dbReference>
<evidence type="ECO:0000313" key="1">
    <source>
        <dbReference type="EMBL" id="SFH59157.1"/>
    </source>
</evidence>
<protein>
    <submittedName>
        <fullName evidence="1">Uncharacterized protein</fullName>
    </submittedName>
</protein>
<keyword evidence="2" id="KW-1185">Reference proteome</keyword>
<name>A0A1I3BA13_9LACT</name>
<dbReference type="AlphaFoldDB" id="A0A1I3BA13"/>
<accession>A0A1I3BA13</accession>